<name>A0ABR6Y8B5_9BURK</name>
<feature type="region of interest" description="Disordered" evidence="1">
    <location>
        <begin position="25"/>
        <end position="53"/>
    </location>
</feature>
<dbReference type="InterPro" id="IPR022541">
    <property type="entry name" value="YhfG"/>
</dbReference>
<gene>
    <name evidence="2" type="ORF">H8K55_04620</name>
</gene>
<dbReference type="RefSeq" id="WP_186940898.1">
    <property type="nucleotide sequence ID" value="NZ_JACOGA010000003.1"/>
</dbReference>
<sequence>MLSNEKKREIFLKSRTANYQASLRLEGLNPRPTVSNKTATLQTATPPKTKHVR</sequence>
<protein>
    <submittedName>
        <fullName evidence="2">DUF2559 family protein</fullName>
    </submittedName>
</protein>
<comment type="caution">
    <text evidence="2">The sequence shown here is derived from an EMBL/GenBank/DDBJ whole genome shotgun (WGS) entry which is preliminary data.</text>
</comment>
<dbReference type="EMBL" id="JACOGA010000003">
    <property type="protein sequence ID" value="MBC3872863.1"/>
    <property type="molecule type" value="Genomic_DNA"/>
</dbReference>
<keyword evidence="3" id="KW-1185">Reference proteome</keyword>
<dbReference type="Pfam" id="PF10832">
    <property type="entry name" value="YhfG"/>
    <property type="match status" value="1"/>
</dbReference>
<feature type="compositionally biased region" description="Polar residues" evidence="1">
    <location>
        <begin position="32"/>
        <end position="46"/>
    </location>
</feature>
<proteinExistence type="predicted"/>
<accession>A0ABR6Y8B5</accession>
<evidence type="ECO:0000313" key="2">
    <source>
        <dbReference type="EMBL" id="MBC3872863.1"/>
    </source>
</evidence>
<evidence type="ECO:0000256" key="1">
    <source>
        <dbReference type="SAM" id="MobiDB-lite"/>
    </source>
</evidence>
<reference evidence="2 3" key="1">
    <citation type="submission" date="2020-08" db="EMBL/GenBank/DDBJ databases">
        <title>Novel species isolated from subtropical streams in China.</title>
        <authorList>
            <person name="Lu H."/>
        </authorList>
    </citation>
    <scope>NUCLEOTIDE SEQUENCE [LARGE SCALE GENOMIC DNA]</scope>
    <source>
        <strain evidence="2 3">LX15W</strain>
    </source>
</reference>
<evidence type="ECO:0000313" key="3">
    <source>
        <dbReference type="Proteomes" id="UP000624279"/>
    </source>
</evidence>
<organism evidence="2 3">
    <name type="scientific">Undibacterium flavidum</name>
    <dbReference type="NCBI Taxonomy" id="2762297"/>
    <lineage>
        <taxon>Bacteria</taxon>
        <taxon>Pseudomonadati</taxon>
        <taxon>Pseudomonadota</taxon>
        <taxon>Betaproteobacteria</taxon>
        <taxon>Burkholderiales</taxon>
        <taxon>Oxalobacteraceae</taxon>
        <taxon>Undibacterium</taxon>
    </lineage>
</organism>
<dbReference type="Proteomes" id="UP000624279">
    <property type="component" value="Unassembled WGS sequence"/>
</dbReference>